<dbReference type="InterPro" id="IPR011992">
    <property type="entry name" value="EF-hand-dom_pair"/>
</dbReference>
<dbReference type="OrthoDB" id="5703633at2"/>
<gene>
    <name evidence="3" type="ORF">E4634_20260</name>
</gene>
<dbReference type="AlphaFoldDB" id="A0A4Z0LUK1"/>
<dbReference type="SUPFAM" id="SSF47473">
    <property type="entry name" value="EF-hand"/>
    <property type="match status" value="1"/>
</dbReference>
<dbReference type="PROSITE" id="PS51257">
    <property type="entry name" value="PROKAR_LIPOPROTEIN"/>
    <property type="match status" value="1"/>
</dbReference>
<comment type="caution">
    <text evidence="3">The sequence shown here is derived from an EMBL/GenBank/DDBJ whole genome shotgun (WGS) entry which is preliminary data.</text>
</comment>
<feature type="signal peptide" evidence="2">
    <location>
        <begin position="1"/>
        <end position="21"/>
    </location>
</feature>
<dbReference type="RefSeq" id="WP_135446504.1">
    <property type="nucleotide sequence ID" value="NZ_SRLE01000017.1"/>
</dbReference>
<reference evidence="3 4" key="1">
    <citation type="submission" date="2019-04" db="EMBL/GenBank/DDBJ databases">
        <title>Taxonomy of novel Haliea sp. from mangrove soil of West Coast of India.</title>
        <authorList>
            <person name="Verma A."/>
            <person name="Kumar P."/>
            <person name="Krishnamurthi S."/>
        </authorList>
    </citation>
    <scope>NUCLEOTIDE SEQUENCE [LARGE SCALE GENOMIC DNA]</scope>
    <source>
        <strain evidence="3 4">SAOS-164</strain>
    </source>
</reference>
<name>A0A4Z0LUK1_9GAMM</name>
<evidence type="ECO:0000256" key="2">
    <source>
        <dbReference type="SAM" id="SignalP"/>
    </source>
</evidence>
<feature type="chain" id="PRO_5021284782" evidence="2">
    <location>
        <begin position="22"/>
        <end position="153"/>
    </location>
</feature>
<proteinExistence type="predicted"/>
<accession>A0A4Z0LUK1</accession>
<protein>
    <submittedName>
        <fullName evidence="3">EF-hand domain-containing protein</fullName>
    </submittedName>
</protein>
<feature type="region of interest" description="Disordered" evidence="1">
    <location>
        <begin position="134"/>
        <end position="153"/>
    </location>
</feature>
<dbReference type="Proteomes" id="UP000298050">
    <property type="component" value="Unassembled WGS sequence"/>
</dbReference>
<dbReference type="EMBL" id="SRLE01000017">
    <property type="protein sequence ID" value="TGD70939.1"/>
    <property type="molecule type" value="Genomic_DNA"/>
</dbReference>
<sequence>MNARRTLANGVLFACTGALLGACTTATTPETGDTPEHSAAAQFVSPFFVELDCEHVGYIQTGEADEHIGPIFRRFDIDGSRNISRQEWLAYRWMENKQWMALSFDTADSDDDALVSVAEFRTYLIWAIGSLDSDSDGEVHPEDLQRYLPQPGA</sequence>
<evidence type="ECO:0000313" key="3">
    <source>
        <dbReference type="EMBL" id="TGD70939.1"/>
    </source>
</evidence>
<keyword evidence="2" id="KW-0732">Signal</keyword>
<evidence type="ECO:0000313" key="4">
    <source>
        <dbReference type="Proteomes" id="UP000298050"/>
    </source>
</evidence>
<evidence type="ECO:0000256" key="1">
    <source>
        <dbReference type="SAM" id="MobiDB-lite"/>
    </source>
</evidence>
<keyword evidence="4" id="KW-1185">Reference proteome</keyword>
<dbReference type="Gene3D" id="1.10.238.10">
    <property type="entry name" value="EF-hand"/>
    <property type="match status" value="1"/>
</dbReference>
<organism evidence="3 4">
    <name type="scientific">Mangrovimicrobium sediminis</name>
    <dbReference type="NCBI Taxonomy" id="2562682"/>
    <lineage>
        <taxon>Bacteria</taxon>
        <taxon>Pseudomonadati</taxon>
        <taxon>Pseudomonadota</taxon>
        <taxon>Gammaproteobacteria</taxon>
        <taxon>Cellvibrionales</taxon>
        <taxon>Halieaceae</taxon>
        <taxon>Mangrovimicrobium</taxon>
    </lineage>
</organism>